<gene>
    <name evidence="2" type="ORF">BLNAU_17356</name>
</gene>
<feature type="coiled-coil region" evidence="1">
    <location>
        <begin position="79"/>
        <end position="134"/>
    </location>
</feature>
<reference evidence="2 3" key="1">
    <citation type="journal article" date="2022" name="bioRxiv">
        <title>Genomics of Preaxostyla Flagellates Illuminates Evolutionary Transitions and the Path Towards Mitochondrial Loss.</title>
        <authorList>
            <person name="Novak L.V.F."/>
            <person name="Treitli S.C."/>
            <person name="Pyrih J."/>
            <person name="Halakuc P."/>
            <person name="Pipaliya S.V."/>
            <person name="Vacek V."/>
            <person name="Brzon O."/>
            <person name="Soukal P."/>
            <person name="Eme L."/>
            <person name="Dacks J.B."/>
            <person name="Karnkowska A."/>
            <person name="Elias M."/>
            <person name="Hampl V."/>
        </authorList>
    </citation>
    <scope>NUCLEOTIDE SEQUENCE [LARGE SCALE GENOMIC DNA]</scope>
    <source>
        <strain evidence="2">NAU3</strain>
        <tissue evidence="2">Gut</tissue>
    </source>
</reference>
<comment type="caution">
    <text evidence="2">The sequence shown here is derived from an EMBL/GenBank/DDBJ whole genome shotgun (WGS) entry which is preliminary data.</text>
</comment>
<evidence type="ECO:0000256" key="1">
    <source>
        <dbReference type="SAM" id="Coils"/>
    </source>
</evidence>
<dbReference type="EMBL" id="JARBJD010000193">
    <property type="protein sequence ID" value="KAK2947686.1"/>
    <property type="molecule type" value="Genomic_DNA"/>
</dbReference>
<keyword evidence="1" id="KW-0175">Coiled coil</keyword>
<accession>A0ABQ9X7B0</accession>
<name>A0ABQ9X7B0_9EUKA</name>
<sequence>MATPASDVWSLGVLAYPNHHSSMHQGSSSENNVALRASTRALLEGGLLDGMLGTETSLSKMKNIQLATQVNELKESMSDAKVKEKMMELSMEKHKLEEETKKLEHQLRSVQKSLQRTRERNSELEKKEDLIRCQHLLANQTPPISIDPKIDVLSTTRQISHLIFHHDAFTVKTTRRKITRTVNQWKQVWCTTLLKEPISEGVVSVAIRIKSMPNKYDEELMFGLVDVLARRCYSDVKLGDTVSNSIAISPLKGTLNMALPSVKQCEEKRSFITDQMKEGDRIVLEVDMDARPRTAVFIINGNVPLTFVSGLPPSIRIGFSMKNEGVSVRFEGISRLKRATPLRRVNEIKWNPEELRDSEDMYMNGMRSSVLTVQTQMPPLVFADPSHFRVENNIVTTTVLATKDNNDELSFTEAPFLLGEPISEGIVAISFTVLVNESFSSSSFNLIDEMAPIPEIWEALGKIHKKKSFDLWADKLLDFSTPISEDGSVTINIGVSVRFDRITNLNRASPIIDRTNVIDWSTVNPLKATESEEDVTSLEQTKRHLPTMKLPELLSTHKSHFAIQNNVLTRTEKGTDENEINKYSTVLISEPITKGVVSVTFVILTLAELLKQKGFIYFGCLDSSATMPQLEYVLGDNVKHSVSLSTTGDMHLRNRTQLEEKCSVSLSMNTRVVMEVNMNSTPRTVQFFVNGKAGKCFVSGIPASVRIGFSASMMGTSLQITNIVHSTQSTPLADGMKEIRWTDTEQSLKERNENQSKPFWREAEGWMPALLCRNPEHFKIEGNVITRTAYDFAGLNSPLSTILLDVDVLKTVEILCVTILALPQTEHSCGVIMFGCLSDEPLAPKIPDGLGSFGLQNLFSKITRNSDACNIPRASDAFPLCSLDGRVHLQGWDTSYSVFSHSPLKVGDEVLFQVDRRKFPRVYSGVRKPQTVRKPQPA</sequence>
<evidence type="ECO:0000313" key="3">
    <source>
        <dbReference type="Proteomes" id="UP001281761"/>
    </source>
</evidence>
<dbReference type="Proteomes" id="UP001281761">
    <property type="component" value="Unassembled WGS sequence"/>
</dbReference>
<organism evidence="2 3">
    <name type="scientific">Blattamonas nauphoetae</name>
    <dbReference type="NCBI Taxonomy" id="2049346"/>
    <lineage>
        <taxon>Eukaryota</taxon>
        <taxon>Metamonada</taxon>
        <taxon>Preaxostyla</taxon>
        <taxon>Oxymonadida</taxon>
        <taxon>Blattamonas</taxon>
    </lineage>
</organism>
<keyword evidence="3" id="KW-1185">Reference proteome</keyword>
<protein>
    <submittedName>
        <fullName evidence="2">Uncharacterized protein</fullName>
    </submittedName>
</protein>
<proteinExistence type="predicted"/>
<evidence type="ECO:0000313" key="2">
    <source>
        <dbReference type="EMBL" id="KAK2947686.1"/>
    </source>
</evidence>